<dbReference type="Gene3D" id="1.10.12.10">
    <property type="entry name" value="Lyase 2-enoyl-coa Hydratase, Chain A, domain 2"/>
    <property type="match status" value="1"/>
</dbReference>
<dbReference type="CDD" id="cd06558">
    <property type="entry name" value="crotonase-like"/>
    <property type="match status" value="1"/>
</dbReference>
<dbReference type="PANTHER" id="PTHR11941">
    <property type="entry name" value="ENOYL-COA HYDRATASE-RELATED"/>
    <property type="match status" value="1"/>
</dbReference>
<dbReference type="InterPro" id="IPR018376">
    <property type="entry name" value="Enoyl-CoA_hyd/isom_CS"/>
</dbReference>
<dbReference type="InterPro" id="IPR014748">
    <property type="entry name" value="Enoyl-CoA_hydra_C"/>
</dbReference>
<dbReference type="InterPro" id="IPR029045">
    <property type="entry name" value="ClpP/crotonase-like_dom_sf"/>
</dbReference>
<dbReference type="Pfam" id="PF00378">
    <property type="entry name" value="ECH_1"/>
    <property type="match status" value="1"/>
</dbReference>
<dbReference type="FunFam" id="3.90.226.10:FF:000009">
    <property type="entry name" value="Carnitinyl-CoA dehydratase"/>
    <property type="match status" value="1"/>
</dbReference>
<dbReference type="Gene3D" id="2.40.50.840">
    <property type="match status" value="1"/>
</dbReference>
<dbReference type="PANTHER" id="PTHR11941:SF54">
    <property type="entry name" value="ENOYL-COA HYDRATASE, MITOCHONDRIAL"/>
    <property type="match status" value="1"/>
</dbReference>
<dbReference type="SUPFAM" id="SSF53901">
    <property type="entry name" value="Thiolase-like"/>
    <property type="match status" value="1"/>
</dbReference>
<dbReference type="Proteomes" id="UP000077748">
    <property type="component" value="Chromosome"/>
</dbReference>
<dbReference type="GO" id="GO:0016829">
    <property type="term" value="F:lyase activity"/>
    <property type="evidence" value="ECO:0007669"/>
    <property type="project" value="UniProtKB-KW"/>
</dbReference>
<dbReference type="InterPro" id="IPR001753">
    <property type="entry name" value="Enoyl-CoA_hydra/iso"/>
</dbReference>
<dbReference type="Pfam" id="PF18313">
    <property type="entry name" value="TLP1_add_C"/>
    <property type="match status" value="1"/>
</dbReference>
<organism evidence="5 6">
    <name type="scientific">Pseudomonas citronellolis</name>
    <dbReference type="NCBI Taxonomy" id="53408"/>
    <lineage>
        <taxon>Bacteria</taxon>
        <taxon>Pseudomonadati</taxon>
        <taxon>Pseudomonadota</taxon>
        <taxon>Gammaproteobacteria</taxon>
        <taxon>Pseudomonadales</taxon>
        <taxon>Pseudomonadaceae</taxon>
        <taxon>Pseudomonas</taxon>
    </lineage>
</organism>
<sequence length="774" mass="83162">MLNPATTAVIIGVGEYVDRPAELQQALEPLALMERAARAAERDAGVELLAQVESLEVVGFVSWRYQDPAASLGDRLGMAAARRVNASMGGETPVRLLHEAALRIASGQTQSALIVGGEAMSSIGKARKQGLRLDWTPMVDKDKACRFANDSIATRPLARALGIREPAQMYPLYEMAWQARQGMTPAQGREASARLWARYAQVAAGNPNAWLGQAPSAAAIAEPSAENRPICWPYSKWMVANPNVNQASAILVTSLARALELGVPEEQLIYVWGGANASEPDDFLDRADYARSAAQEAVLDAAVDLVGGRATAFDRLELYSCFPVVPKMALANLGLDPEGVLEPTVCGGLSFFGGPLNNYMGHATCSMVRALRELPDGRGLLYGQGGFVTKHQSLVLGRRAPEQALVPKASVQQQVDVQQGAVPALLEEYSGPAQIETYTVLHGRDGQPQQGVLVLRTPKGARTLARVCPEDEEVMALLLSLERNAVGTQGFVYADVFGKPCWRLRETAEPAVYRYARVERREHITLVTIDRPEQMNALHRDANAELAQIFDDFAKDPEQWVAIITGAGERAFSSGNDLKYTASVMARGERVEVPVSGFAGLTARFDLNKPVIAAVNGVAMGGGFEIALACDLIVASQNASFALPEPKVGLAALAGGLLRLPQQIGLKQAMGMILTGRTVKAEEALALGFVNQVVAPEALMDAALEWAELMVACSPMSIRASKEAVRRGLEEASLAQAYQAQGGFPATRALFRSADVLEGPRAFAEKRKPRWTSN</sequence>
<dbReference type="InterPro" id="IPR016039">
    <property type="entry name" value="Thiolase-like"/>
</dbReference>
<feature type="domain" description="Thiolase-like protein type 1 additional C-terminal" evidence="4">
    <location>
        <begin position="415"/>
        <end position="495"/>
    </location>
</feature>
<protein>
    <submittedName>
        <fullName evidence="5">Enoyl-CoA hydratase</fullName>
    </submittedName>
</protein>
<name>A0A1A9KJ14_9PSED</name>
<proteinExistence type="inferred from homology"/>
<evidence type="ECO:0000259" key="4">
    <source>
        <dbReference type="Pfam" id="PF18313"/>
    </source>
</evidence>
<dbReference type="Gene3D" id="3.40.47.10">
    <property type="match status" value="1"/>
</dbReference>
<dbReference type="GO" id="GO:0006635">
    <property type="term" value="P:fatty acid beta-oxidation"/>
    <property type="evidence" value="ECO:0007669"/>
    <property type="project" value="TreeGrafter"/>
</dbReference>
<evidence type="ECO:0000313" key="5">
    <source>
        <dbReference type="EMBL" id="ANI17522.1"/>
    </source>
</evidence>
<evidence type="ECO:0000313" key="6">
    <source>
        <dbReference type="Proteomes" id="UP000077748"/>
    </source>
</evidence>
<evidence type="ECO:0000256" key="1">
    <source>
        <dbReference type="ARBA" id="ARBA00005254"/>
    </source>
</evidence>
<dbReference type="RefSeq" id="WP_064584433.1">
    <property type="nucleotide sequence ID" value="NZ_CP015878.1"/>
</dbReference>
<dbReference type="AlphaFoldDB" id="A0A1A9KJ14"/>
<evidence type="ECO:0000256" key="3">
    <source>
        <dbReference type="RuleBase" id="RU003707"/>
    </source>
</evidence>
<dbReference type="SUPFAM" id="SSF52096">
    <property type="entry name" value="ClpP/crotonase"/>
    <property type="match status" value="1"/>
</dbReference>
<comment type="similarity">
    <text evidence="1 3">Belongs to the enoyl-CoA hydratase/isomerase family.</text>
</comment>
<dbReference type="PROSITE" id="PS00166">
    <property type="entry name" value="ENOYL_COA_HYDRATASE"/>
    <property type="match status" value="1"/>
</dbReference>
<dbReference type="Gene3D" id="3.90.226.10">
    <property type="entry name" value="2-enoyl-CoA Hydratase, Chain A, domain 1"/>
    <property type="match status" value="1"/>
</dbReference>
<evidence type="ECO:0000256" key="2">
    <source>
        <dbReference type="ARBA" id="ARBA00023239"/>
    </source>
</evidence>
<reference evidence="5 6" key="1">
    <citation type="submission" date="2016-05" db="EMBL/GenBank/DDBJ databases">
        <title>Genome Sequence of Pseudomonas citronellolis Strain SJTE-3, an Estrogens and Persistent Organic Pollutants degradation strain.</title>
        <authorList>
            <person name="Liang R."/>
        </authorList>
    </citation>
    <scope>NUCLEOTIDE SEQUENCE [LARGE SCALE GENOMIC DNA]</scope>
    <source>
        <strain evidence="5 6">SJTE-3</strain>
    </source>
</reference>
<gene>
    <name evidence="5" type="ORF">A9C11_27625</name>
</gene>
<keyword evidence="2" id="KW-0456">Lyase</keyword>
<dbReference type="InterPro" id="IPR040771">
    <property type="entry name" value="TLP1_add_C"/>
</dbReference>
<accession>A0A1A9KJ14</accession>
<dbReference type="EMBL" id="CP015878">
    <property type="protein sequence ID" value="ANI17522.1"/>
    <property type="molecule type" value="Genomic_DNA"/>
</dbReference>
<dbReference type="GO" id="GO:0016746">
    <property type="term" value="F:acyltransferase activity"/>
    <property type="evidence" value="ECO:0007669"/>
    <property type="project" value="InterPro"/>
</dbReference>